<dbReference type="GO" id="GO:0003725">
    <property type="term" value="F:double-stranded RNA binding"/>
    <property type="evidence" value="ECO:0007669"/>
    <property type="project" value="TreeGrafter"/>
</dbReference>
<comment type="subcellular location">
    <subcellularLocation>
        <location evidence="1">Nucleus</location>
    </subcellularLocation>
</comment>
<reference evidence="10" key="1">
    <citation type="journal article" date="2013" name="Genome Announc.">
        <title>Draft genome sequence of the grapevine dieback fungus Eutypa lata UCR-EL1.</title>
        <authorList>
            <person name="Blanco-Ulate B."/>
            <person name="Rolshausen P.E."/>
            <person name="Cantu D."/>
        </authorList>
    </citation>
    <scope>NUCLEOTIDE SEQUENCE [LARGE SCALE GENOMIC DNA]</scope>
    <source>
        <strain evidence="10">UCR-EL1</strain>
    </source>
</reference>
<dbReference type="GO" id="GO:1990165">
    <property type="term" value="F:single-strand break-containing DNA binding"/>
    <property type="evidence" value="ECO:0007669"/>
    <property type="project" value="TreeGrafter"/>
</dbReference>
<dbReference type="HOGENOM" id="CLU_066882_0_0_1"/>
<dbReference type="GO" id="GO:0046872">
    <property type="term" value="F:metal ion binding"/>
    <property type="evidence" value="ECO:0007669"/>
    <property type="project" value="UniProtKB-KW"/>
</dbReference>
<protein>
    <submittedName>
        <fullName evidence="9">Putative aprataxin-like protein</fullName>
    </submittedName>
</protein>
<evidence type="ECO:0000256" key="3">
    <source>
        <dbReference type="ARBA" id="ARBA00022833"/>
    </source>
</evidence>
<evidence type="ECO:0000313" key="9">
    <source>
        <dbReference type="EMBL" id="EMR68061.1"/>
    </source>
</evidence>
<dbReference type="GO" id="GO:0033699">
    <property type="term" value="F:DNA 5'-adenosine monophosphate hydrolase activity"/>
    <property type="evidence" value="ECO:0007669"/>
    <property type="project" value="TreeGrafter"/>
</dbReference>
<dbReference type="InterPro" id="IPR036265">
    <property type="entry name" value="HIT-like_sf"/>
</dbReference>
<organism evidence="9 10">
    <name type="scientific">Eutypa lata (strain UCR-EL1)</name>
    <name type="common">Grapevine dieback disease fungus</name>
    <name type="synonym">Eutypa armeniacae</name>
    <dbReference type="NCBI Taxonomy" id="1287681"/>
    <lineage>
        <taxon>Eukaryota</taxon>
        <taxon>Fungi</taxon>
        <taxon>Dikarya</taxon>
        <taxon>Ascomycota</taxon>
        <taxon>Pezizomycotina</taxon>
        <taxon>Sordariomycetes</taxon>
        <taxon>Xylariomycetidae</taxon>
        <taxon>Xylariales</taxon>
        <taxon>Diatrypaceae</taxon>
        <taxon>Eutypa</taxon>
    </lineage>
</organism>
<dbReference type="EMBL" id="KB706311">
    <property type="protein sequence ID" value="EMR68061.1"/>
    <property type="molecule type" value="Genomic_DNA"/>
</dbReference>
<dbReference type="InterPro" id="IPR011146">
    <property type="entry name" value="HIT-like"/>
</dbReference>
<evidence type="ECO:0000256" key="2">
    <source>
        <dbReference type="ARBA" id="ARBA00022723"/>
    </source>
</evidence>
<dbReference type="GO" id="GO:0003697">
    <property type="term" value="F:single-stranded DNA binding"/>
    <property type="evidence" value="ECO:0007669"/>
    <property type="project" value="TreeGrafter"/>
</dbReference>
<feature type="domain" description="HIT" evidence="7">
    <location>
        <begin position="57"/>
        <end position="238"/>
    </location>
</feature>
<accession>M7TDT6</accession>
<proteinExistence type="predicted"/>
<dbReference type="Pfam" id="PF16278">
    <property type="entry name" value="zf-C2HE"/>
    <property type="match status" value="1"/>
</dbReference>
<feature type="region of interest" description="Disordered" evidence="6">
    <location>
        <begin position="1"/>
        <end position="38"/>
    </location>
</feature>
<evidence type="ECO:0000256" key="6">
    <source>
        <dbReference type="SAM" id="MobiDB-lite"/>
    </source>
</evidence>
<evidence type="ECO:0000256" key="4">
    <source>
        <dbReference type="ARBA" id="ARBA00023125"/>
    </source>
</evidence>
<dbReference type="Pfam" id="PF01230">
    <property type="entry name" value="HIT"/>
    <property type="match status" value="1"/>
</dbReference>
<feature type="compositionally biased region" description="Acidic residues" evidence="6">
    <location>
        <begin position="1"/>
        <end position="10"/>
    </location>
</feature>
<dbReference type="eggNOG" id="KOG0562">
    <property type="taxonomic scope" value="Eukaryota"/>
</dbReference>
<dbReference type="STRING" id="1287681.M7TDT6"/>
<evidence type="ECO:0000256" key="5">
    <source>
        <dbReference type="ARBA" id="ARBA00023242"/>
    </source>
</evidence>
<name>M7TDT6_EUTLA</name>
<dbReference type="GO" id="GO:0005634">
    <property type="term" value="C:nucleus"/>
    <property type="evidence" value="ECO:0007669"/>
    <property type="project" value="UniProtKB-SubCell"/>
</dbReference>
<dbReference type="PANTHER" id="PTHR12486:SF4">
    <property type="entry name" value="APRATAXIN"/>
    <property type="match status" value="1"/>
</dbReference>
<feature type="domain" description="Aprataxin C2HE/C2H2/C2HC zinc finger" evidence="8">
    <location>
        <begin position="255"/>
        <end position="310"/>
    </location>
</feature>
<keyword evidence="2" id="KW-0479">Metal-binding</keyword>
<keyword evidence="4" id="KW-0238">DNA-binding</keyword>
<evidence type="ECO:0000259" key="8">
    <source>
        <dbReference type="Pfam" id="PF16278"/>
    </source>
</evidence>
<dbReference type="KEGG" id="ela:UCREL1_4929"/>
<dbReference type="InterPro" id="IPR032566">
    <property type="entry name" value="Znf-C2HE"/>
</dbReference>
<feature type="region of interest" description="Disordered" evidence="6">
    <location>
        <begin position="157"/>
        <end position="209"/>
    </location>
</feature>
<evidence type="ECO:0000313" key="10">
    <source>
        <dbReference type="Proteomes" id="UP000012174"/>
    </source>
</evidence>
<evidence type="ECO:0000256" key="1">
    <source>
        <dbReference type="ARBA" id="ARBA00004123"/>
    </source>
</evidence>
<dbReference type="GO" id="GO:0030983">
    <property type="term" value="F:mismatched DNA binding"/>
    <property type="evidence" value="ECO:0007669"/>
    <property type="project" value="TreeGrafter"/>
</dbReference>
<dbReference type="OrthoDB" id="3512845at2759"/>
<keyword evidence="10" id="KW-1185">Reference proteome</keyword>
<keyword evidence="5" id="KW-0539">Nucleus</keyword>
<evidence type="ECO:0000259" key="7">
    <source>
        <dbReference type="Pfam" id="PF01230"/>
    </source>
</evidence>
<dbReference type="Proteomes" id="UP000012174">
    <property type="component" value="Unassembled WGS sequence"/>
</dbReference>
<keyword evidence="3" id="KW-0862">Zinc</keyword>
<dbReference type="GO" id="GO:0000012">
    <property type="term" value="P:single strand break repair"/>
    <property type="evidence" value="ECO:0007669"/>
    <property type="project" value="TreeGrafter"/>
</dbReference>
<dbReference type="AlphaFoldDB" id="M7TDT6"/>
<dbReference type="SUPFAM" id="SSF54197">
    <property type="entry name" value="HIT-like"/>
    <property type="match status" value="2"/>
</dbReference>
<sequence length="315" mass="35048">MASTDSDAEDAITKDEITGAASAPPVTETGISHGTKRNASRDGLSAYVEAPASYPGSRVIFHDADFVAINDLYPKASVHALLLPRSAALRRLHPFDAFDSSSGENKSAFLAAVREQAARLKRIVAKELQRRFGACSVLDARREAVLDGRVLLLPPEEEEGDDKQEQKEQQQEQQQQQGEKMKGKGKEGEEEDTDAQGLPLPKPTVSLPPGRDWEAEVLVGVHAHPSMNDLHVHVVSREMRSECLKHRRHYNSFATPFFVPLDDFPLAPDDPRRHPGRAGYLARDLRCWRCGRDFGNRFKALKGHLEGEFEAWKLV</sequence>
<gene>
    <name evidence="9" type="ORF">UCREL1_4929</name>
</gene>
<dbReference type="PANTHER" id="PTHR12486">
    <property type="entry name" value="APRATAXIN-RELATED"/>
    <property type="match status" value="1"/>
</dbReference>
<dbReference type="Gene3D" id="3.30.428.10">
    <property type="entry name" value="HIT-like"/>
    <property type="match status" value="1"/>
</dbReference>